<dbReference type="EMBL" id="BMJM01000004">
    <property type="protein sequence ID" value="GGE09682.1"/>
    <property type="molecule type" value="Genomic_DNA"/>
</dbReference>
<dbReference type="InterPro" id="IPR017871">
    <property type="entry name" value="ABC_transporter-like_CS"/>
</dbReference>
<evidence type="ECO:0000313" key="7">
    <source>
        <dbReference type="EMBL" id="GGE09682.1"/>
    </source>
</evidence>
<dbReference type="GO" id="GO:0015419">
    <property type="term" value="F:ABC-type sulfate transporter activity"/>
    <property type="evidence" value="ECO:0007669"/>
    <property type="project" value="InterPro"/>
</dbReference>
<dbReference type="Gene3D" id="3.40.50.300">
    <property type="entry name" value="P-loop containing nucleotide triphosphate hydrolases"/>
    <property type="match status" value="1"/>
</dbReference>
<dbReference type="InterPro" id="IPR003593">
    <property type="entry name" value="AAA+_ATPase"/>
</dbReference>
<organism evidence="7 8">
    <name type="scientific">Sandarakinorhabdus glacialis</name>
    <dbReference type="NCBI Taxonomy" id="1614636"/>
    <lineage>
        <taxon>Bacteria</taxon>
        <taxon>Pseudomonadati</taxon>
        <taxon>Pseudomonadota</taxon>
        <taxon>Alphaproteobacteria</taxon>
        <taxon>Sphingomonadales</taxon>
        <taxon>Sphingosinicellaceae</taxon>
        <taxon>Sandarakinorhabdus</taxon>
    </lineage>
</organism>
<evidence type="ECO:0000256" key="3">
    <source>
        <dbReference type="ARBA" id="ARBA00022840"/>
    </source>
</evidence>
<reference evidence="7" key="1">
    <citation type="journal article" date="2014" name="Int. J. Syst. Evol. Microbiol.">
        <title>Complete genome sequence of Corynebacterium casei LMG S-19264T (=DSM 44701T), isolated from a smear-ripened cheese.</title>
        <authorList>
            <consortium name="US DOE Joint Genome Institute (JGI-PGF)"/>
            <person name="Walter F."/>
            <person name="Albersmeier A."/>
            <person name="Kalinowski J."/>
            <person name="Ruckert C."/>
        </authorList>
    </citation>
    <scope>NUCLEOTIDE SEQUENCE</scope>
    <source>
        <strain evidence="7">CGMCC 1.15519</strain>
    </source>
</reference>
<dbReference type="PROSITE" id="PS00211">
    <property type="entry name" value="ABC_TRANSPORTER_1"/>
    <property type="match status" value="1"/>
</dbReference>
<gene>
    <name evidence="7" type="primary">cysA</name>
    <name evidence="7" type="ORF">GCM10011529_15030</name>
</gene>
<dbReference type="GO" id="GO:0016887">
    <property type="term" value="F:ATP hydrolysis activity"/>
    <property type="evidence" value="ECO:0007669"/>
    <property type="project" value="InterPro"/>
</dbReference>
<keyword evidence="5" id="KW-0764">Sulfate transport</keyword>
<reference evidence="7" key="2">
    <citation type="submission" date="2020-09" db="EMBL/GenBank/DDBJ databases">
        <authorList>
            <person name="Sun Q."/>
            <person name="Zhou Y."/>
        </authorList>
    </citation>
    <scope>NUCLEOTIDE SEQUENCE</scope>
    <source>
        <strain evidence="7">CGMCC 1.15519</strain>
    </source>
</reference>
<evidence type="ECO:0000259" key="6">
    <source>
        <dbReference type="PROSITE" id="PS50893"/>
    </source>
</evidence>
<keyword evidence="2" id="KW-0547">Nucleotide-binding</keyword>
<dbReference type="Proteomes" id="UP000635071">
    <property type="component" value="Unassembled WGS sequence"/>
</dbReference>
<dbReference type="GO" id="GO:0005524">
    <property type="term" value="F:ATP binding"/>
    <property type="evidence" value="ECO:0007669"/>
    <property type="project" value="UniProtKB-KW"/>
</dbReference>
<keyword evidence="1" id="KW-0813">Transport</keyword>
<dbReference type="GO" id="GO:0015697">
    <property type="term" value="P:quaternary ammonium group transport"/>
    <property type="evidence" value="ECO:0007669"/>
    <property type="project" value="UniProtKB-ARBA"/>
</dbReference>
<dbReference type="FunFam" id="3.40.50.300:FF:000425">
    <property type="entry name" value="Probable ABC transporter, ATP-binding subunit"/>
    <property type="match status" value="1"/>
</dbReference>
<dbReference type="InterPro" id="IPR003439">
    <property type="entry name" value="ABC_transporter-like_ATP-bd"/>
</dbReference>
<dbReference type="InterPro" id="IPR005666">
    <property type="entry name" value="Sulph_transpt1"/>
</dbReference>
<evidence type="ECO:0000256" key="4">
    <source>
        <dbReference type="ARBA" id="ARBA00022967"/>
    </source>
</evidence>
<dbReference type="SMART" id="SM00382">
    <property type="entry name" value="AAA"/>
    <property type="match status" value="1"/>
</dbReference>
<dbReference type="NCBIfam" id="TIGR00968">
    <property type="entry name" value="3a0106s01"/>
    <property type="match status" value="1"/>
</dbReference>
<dbReference type="Pfam" id="PF00005">
    <property type="entry name" value="ABC_tran"/>
    <property type="match status" value="1"/>
</dbReference>
<protein>
    <submittedName>
        <fullName evidence="7">Sulfate/thiosulfate import ATP-binding protein CysA</fullName>
    </submittedName>
</protein>
<dbReference type="SUPFAM" id="SSF52540">
    <property type="entry name" value="P-loop containing nucleoside triphosphate hydrolases"/>
    <property type="match status" value="1"/>
</dbReference>
<dbReference type="GO" id="GO:0043190">
    <property type="term" value="C:ATP-binding cassette (ABC) transporter complex"/>
    <property type="evidence" value="ECO:0007669"/>
    <property type="project" value="InterPro"/>
</dbReference>
<dbReference type="PROSITE" id="PS50893">
    <property type="entry name" value="ABC_TRANSPORTER_2"/>
    <property type="match status" value="1"/>
</dbReference>
<dbReference type="PANTHER" id="PTHR42781">
    <property type="entry name" value="SPERMIDINE/PUTRESCINE IMPORT ATP-BINDING PROTEIN POTA"/>
    <property type="match status" value="1"/>
</dbReference>
<accession>A0A916ZQV0</accession>
<sequence length="352" mass="37485">MSVSASNVTKQFGGFTALNGVSLEAQEGEFLALLGPSGSGKTTLLRILAGLEFPDSGTISIGGEDMSNRAARDRQVGFVFQQYALFRHMSVADNIGFGLTVRPGKTRPARTEIKRRVAELLELVQLPHLGDRYPAQLSGGQRQRVALARALAVEPRILLLDEPFGALDAKVRKDLRRWLREVHDRTGLTSIFVTHDQDEALDLADRVVVMDHGSIEQIDTPEMLWERPATAFVCDFLGGANRVAARAIAGSTDGGDTIDVGGVRLPNRAPAMAAGSATAFIRPHEFEIAAPGSAGIPVTLRRMLRTGAHAALETATASGTIIEATIPAPPEGLVAGDALVLVPTAVRAYPEA</sequence>
<evidence type="ECO:0000256" key="1">
    <source>
        <dbReference type="ARBA" id="ARBA00022448"/>
    </source>
</evidence>
<dbReference type="PANTHER" id="PTHR42781:SF4">
    <property type="entry name" value="SPERMIDINE_PUTRESCINE IMPORT ATP-BINDING PROTEIN POTA"/>
    <property type="match status" value="1"/>
</dbReference>
<keyword evidence="4" id="KW-1278">Translocase</keyword>
<dbReference type="InterPro" id="IPR027417">
    <property type="entry name" value="P-loop_NTPase"/>
</dbReference>
<dbReference type="RefSeq" id="WP_188762312.1">
    <property type="nucleotide sequence ID" value="NZ_BMJM01000004.1"/>
</dbReference>
<feature type="domain" description="ABC transporter" evidence="6">
    <location>
        <begin position="3"/>
        <end position="237"/>
    </location>
</feature>
<evidence type="ECO:0000313" key="8">
    <source>
        <dbReference type="Proteomes" id="UP000635071"/>
    </source>
</evidence>
<dbReference type="CDD" id="cd03296">
    <property type="entry name" value="ABC_CysA_sulfate_importer"/>
    <property type="match status" value="1"/>
</dbReference>
<proteinExistence type="predicted"/>
<keyword evidence="8" id="KW-1185">Reference proteome</keyword>
<evidence type="ECO:0000256" key="2">
    <source>
        <dbReference type="ARBA" id="ARBA00022741"/>
    </source>
</evidence>
<evidence type="ECO:0000256" key="5">
    <source>
        <dbReference type="ARBA" id="ARBA00023032"/>
    </source>
</evidence>
<name>A0A916ZQV0_9SPHN</name>
<dbReference type="AlphaFoldDB" id="A0A916ZQV0"/>
<dbReference type="InterPro" id="IPR050093">
    <property type="entry name" value="ABC_SmlMolc_Importer"/>
</dbReference>
<comment type="caution">
    <text evidence="7">The sequence shown here is derived from an EMBL/GenBank/DDBJ whole genome shotgun (WGS) entry which is preliminary data.</text>
</comment>
<keyword evidence="3 7" id="KW-0067">ATP-binding</keyword>